<dbReference type="Gene3D" id="2.70.98.30">
    <property type="entry name" value="Golgi alpha-mannosidase II, domain 4"/>
    <property type="match status" value="1"/>
</dbReference>
<evidence type="ECO:0000256" key="3">
    <source>
        <dbReference type="ARBA" id="ARBA00012780"/>
    </source>
</evidence>
<evidence type="ECO:0000259" key="11">
    <source>
        <dbReference type="Pfam" id="PF17652"/>
    </source>
</evidence>
<dbReference type="Pfam" id="PF03639">
    <property type="entry name" value="Glyco_hydro_81"/>
    <property type="match status" value="1"/>
</dbReference>
<dbReference type="PROSITE" id="PS52008">
    <property type="entry name" value="GH81"/>
    <property type="match status" value="1"/>
</dbReference>
<dbReference type="GO" id="GO:0009986">
    <property type="term" value="C:cell surface"/>
    <property type="evidence" value="ECO:0007669"/>
    <property type="project" value="TreeGrafter"/>
</dbReference>
<evidence type="ECO:0000256" key="2">
    <source>
        <dbReference type="ARBA" id="ARBA00010730"/>
    </source>
</evidence>
<keyword evidence="13" id="KW-1185">Reference proteome</keyword>
<dbReference type="GO" id="GO:0071555">
    <property type="term" value="P:cell wall organization"/>
    <property type="evidence" value="ECO:0007669"/>
    <property type="project" value="UniProtKB-KW"/>
</dbReference>
<gene>
    <name evidence="12" type="ORF">DNG_07623</name>
</gene>
<reference evidence="12" key="1">
    <citation type="submission" date="2018-03" db="EMBL/GenBank/DDBJ databases">
        <authorList>
            <person name="Guldener U."/>
        </authorList>
    </citation>
    <scope>NUCLEOTIDE SEQUENCE</scope>
</reference>
<comment type="caution">
    <text evidence="12">The sequence shown here is derived from an EMBL/GenBank/DDBJ whole genome shotgun (WGS) entry which is preliminary data.</text>
</comment>
<evidence type="ECO:0000259" key="10">
    <source>
        <dbReference type="Pfam" id="PF03639"/>
    </source>
</evidence>
<dbReference type="Proteomes" id="UP001187682">
    <property type="component" value="Unassembled WGS sequence"/>
</dbReference>
<accession>A0AAE8N3W3</accession>
<comment type="similarity">
    <text evidence="2">Belongs to the glycosyl hydrolase 81 family.</text>
</comment>
<keyword evidence="9" id="KW-0732">Signal</keyword>
<keyword evidence="7" id="KW-0961">Cell wall biogenesis/degradation</keyword>
<evidence type="ECO:0000256" key="4">
    <source>
        <dbReference type="ARBA" id="ARBA00022801"/>
    </source>
</evidence>
<feature type="chain" id="PRO_5042175379" description="glucan endo-1,3-beta-D-glucosidase" evidence="9">
    <location>
        <begin position="24"/>
        <end position="840"/>
    </location>
</feature>
<keyword evidence="8" id="KW-0624">Polysaccharide degradation</keyword>
<evidence type="ECO:0000313" key="12">
    <source>
        <dbReference type="EMBL" id="SPO04938.1"/>
    </source>
</evidence>
<protein>
    <recommendedName>
        <fullName evidence="3">glucan endo-1,3-beta-D-glucosidase</fullName>
        <ecNumber evidence="3">3.2.1.39</ecNumber>
    </recommendedName>
</protein>
<proteinExistence type="inferred from homology"/>
<feature type="domain" description="Glycosyl hydrolase family 81 N-terminal" evidence="10">
    <location>
        <begin position="153"/>
        <end position="474"/>
    </location>
</feature>
<evidence type="ECO:0000256" key="9">
    <source>
        <dbReference type="SAM" id="SignalP"/>
    </source>
</evidence>
<evidence type="ECO:0000256" key="5">
    <source>
        <dbReference type="ARBA" id="ARBA00023277"/>
    </source>
</evidence>
<keyword evidence="5" id="KW-0119">Carbohydrate metabolism</keyword>
<dbReference type="FunFam" id="1.10.287.1170:FF:000001">
    <property type="entry name" value="Endo-1,3-beta-glucanase Engl1"/>
    <property type="match status" value="1"/>
</dbReference>
<dbReference type="InterPro" id="IPR040720">
    <property type="entry name" value="GH81_C"/>
</dbReference>
<dbReference type="PANTHER" id="PTHR31983:SF0">
    <property type="entry name" value="GLUCAN ENDO-1,3-BETA-D-GLUCOSIDASE 2"/>
    <property type="match status" value="1"/>
</dbReference>
<feature type="domain" description="Glycosyl hydrolase family 81 C-terminal" evidence="11">
    <location>
        <begin position="482"/>
        <end position="831"/>
    </location>
</feature>
<dbReference type="GO" id="GO:0052861">
    <property type="term" value="F:endo-1,3(4)-beta-glucanase activity"/>
    <property type="evidence" value="ECO:0007669"/>
    <property type="project" value="InterPro"/>
</dbReference>
<dbReference type="InterPro" id="IPR005200">
    <property type="entry name" value="Endo-beta-glucanase"/>
</dbReference>
<evidence type="ECO:0000256" key="7">
    <source>
        <dbReference type="ARBA" id="ARBA00023316"/>
    </source>
</evidence>
<evidence type="ECO:0000313" key="13">
    <source>
        <dbReference type="Proteomes" id="UP001187682"/>
    </source>
</evidence>
<organism evidence="12 13">
    <name type="scientific">Cephalotrichum gorgonifer</name>
    <dbReference type="NCBI Taxonomy" id="2041049"/>
    <lineage>
        <taxon>Eukaryota</taxon>
        <taxon>Fungi</taxon>
        <taxon>Dikarya</taxon>
        <taxon>Ascomycota</taxon>
        <taxon>Pezizomycotina</taxon>
        <taxon>Sordariomycetes</taxon>
        <taxon>Hypocreomycetidae</taxon>
        <taxon>Microascales</taxon>
        <taxon>Microascaceae</taxon>
        <taxon>Cephalotrichum</taxon>
    </lineage>
</organism>
<dbReference type="PANTHER" id="PTHR31983">
    <property type="entry name" value="ENDO-1,3(4)-BETA-GLUCANASE 1"/>
    <property type="match status" value="1"/>
</dbReference>
<dbReference type="Gene3D" id="1.10.287.1170">
    <property type="entry name" value="glycoside hydrolase family 81 endo-[beta] glucanase"/>
    <property type="match status" value="1"/>
</dbReference>
<name>A0AAE8N3W3_9PEZI</name>
<feature type="signal peptide" evidence="9">
    <location>
        <begin position="1"/>
        <end position="23"/>
    </location>
</feature>
<sequence length="840" mass="91902">MALVRRLILSLWLTIGQTPFSLGAPEPRASPYLEFGSTDTAKVSTSLGPDGTVQILPSLSGIVPHTTGIVGTNREGPQYRVTRSAPIITNSIPSPTSLLEPATLATPRPSDFKDADMASSVMYPLSVLPSADIFAEPIATAPPPANIQARDDHPVPRKGITSGSPLQTNKFYSNFFLGNQSAPTYTFPYSVSWSAGEGPTRSYGLAVSHVNASQRVFGGPKPGTGAAAWFYNPVGIQSLILSAKELDQGTELTIDSTTAFSATVRLRTYLQAEPVVSFPLVQGMGFVTALYNGGSPVIQTGVFFRTVTRVSTNPKSDVAKYRILLEDGKTWWLYAYKLRGGDLDLRAVNNGYAEAKNPFFGIIQVATDGSPNTEALLDRASGVYPEAVQLSGSASGSSGRYSFQFSARGHREGELLMWALPHHVASFDDETAARAKDVYMQTPTKGLAKAVLATKWTMVESQLPVDMGFAPYSPDFGSMEALSEAARAVIGEVAKKEISQNMIEQSNIDSMYFSGKALAKFAMILYVINDMLKDEALAQAGLAKLKQAFAIFAENKQKYPLVYERAWGGVVSSASYVTGSDSVDFGNTYYNDHHFHWGYFVLTAAIIGHLDVGWVIDNKDYVDMFVRDYANPSAQDRYFPQYRSFDWYHGHSWAHGLYASTDGKDQESSSEDVMSAFAIKMWGTVTGDADMAARGNLQLAVVSRSIQSYFLMTSDNKIQPSQFIGNKVTGILFENKCDHTTYFGTNIEYIQGIHMLPLLAPSAVARTRQFVLEEWKTYFSEGRVDRINSAWKSVIYGNYASASPREAWEFFNNRAFDPAWLDGGVSLTWYLAYAAAMGGV</sequence>
<dbReference type="GO" id="GO:0042973">
    <property type="term" value="F:glucan endo-1,3-beta-D-glucosidase activity"/>
    <property type="evidence" value="ECO:0007669"/>
    <property type="project" value="UniProtKB-EC"/>
</dbReference>
<dbReference type="Pfam" id="PF17652">
    <property type="entry name" value="Glyco_hydro81C"/>
    <property type="match status" value="1"/>
</dbReference>
<keyword evidence="4" id="KW-0378">Hydrolase</keyword>
<evidence type="ECO:0000256" key="1">
    <source>
        <dbReference type="ARBA" id="ARBA00000382"/>
    </source>
</evidence>
<dbReference type="GO" id="GO:0000272">
    <property type="term" value="P:polysaccharide catabolic process"/>
    <property type="evidence" value="ECO:0007669"/>
    <property type="project" value="UniProtKB-KW"/>
</dbReference>
<dbReference type="EC" id="3.2.1.39" evidence="3"/>
<evidence type="ECO:0000256" key="8">
    <source>
        <dbReference type="ARBA" id="ARBA00023326"/>
    </source>
</evidence>
<keyword evidence="6" id="KW-0326">Glycosidase</keyword>
<evidence type="ECO:0000256" key="6">
    <source>
        <dbReference type="ARBA" id="ARBA00023295"/>
    </source>
</evidence>
<dbReference type="AlphaFoldDB" id="A0AAE8N3W3"/>
<dbReference type="EMBL" id="ONZQ02000011">
    <property type="protein sequence ID" value="SPO04938.1"/>
    <property type="molecule type" value="Genomic_DNA"/>
</dbReference>
<comment type="catalytic activity">
    <reaction evidence="1">
        <text>Hydrolysis of (1-&gt;3)-beta-D-glucosidic linkages in (1-&gt;3)-beta-D-glucans.</text>
        <dbReference type="EC" id="3.2.1.39"/>
    </reaction>
</comment>
<dbReference type="InterPro" id="IPR040451">
    <property type="entry name" value="GH81_N"/>
</dbReference>